<evidence type="ECO:0000256" key="5">
    <source>
        <dbReference type="ARBA" id="ARBA00022679"/>
    </source>
</evidence>
<proteinExistence type="inferred from homology"/>
<dbReference type="GO" id="GO:0005524">
    <property type="term" value="F:ATP binding"/>
    <property type="evidence" value="ECO:0007669"/>
    <property type="project" value="UniProtKB-KW"/>
</dbReference>
<dbReference type="GO" id="GO:0009423">
    <property type="term" value="P:chorismate biosynthetic process"/>
    <property type="evidence" value="ECO:0007669"/>
    <property type="project" value="UniProtKB-UniPathway"/>
</dbReference>
<dbReference type="AlphaFoldDB" id="A0A382WDR2"/>
<protein>
    <recommendedName>
        <fullName evidence="3">shikimate kinase</fullName>
        <ecNumber evidence="3">2.7.1.71</ecNumber>
    </recommendedName>
</protein>
<evidence type="ECO:0000256" key="2">
    <source>
        <dbReference type="ARBA" id="ARBA00006997"/>
    </source>
</evidence>
<dbReference type="InterPro" id="IPR000623">
    <property type="entry name" value="Shikimate_kinase/TSH1"/>
</dbReference>
<dbReference type="PRINTS" id="PR01100">
    <property type="entry name" value="SHIKIMTKNASE"/>
</dbReference>
<dbReference type="GO" id="GO:0005829">
    <property type="term" value="C:cytosol"/>
    <property type="evidence" value="ECO:0007669"/>
    <property type="project" value="TreeGrafter"/>
</dbReference>
<organism evidence="11">
    <name type="scientific">marine metagenome</name>
    <dbReference type="NCBI Taxonomy" id="408172"/>
    <lineage>
        <taxon>unclassified sequences</taxon>
        <taxon>metagenomes</taxon>
        <taxon>ecological metagenomes</taxon>
    </lineage>
</organism>
<dbReference type="InterPro" id="IPR027417">
    <property type="entry name" value="P-loop_NTPase"/>
</dbReference>
<dbReference type="PANTHER" id="PTHR21087:SF16">
    <property type="entry name" value="SHIKIMATE KINASE 1, CHLOROPLASTIC"/>
    <property type="match status" value="1"/>
</dbReference>
<dbReference type="PANTHER" id="PTHR21087">
    <property type="entry name" value="SHIKIMATE KINASE"/>
    <property type="match status" value="1"/>
</dbReference>
<keyword evidence="9" id="KW-0057">Aromatic amino acid biosynthesis</keyword>
<evidence type="ECO:0000256" key="7">
    <source>
        <dbReference type="ARBA" id="ARBA00022777"/>
    </source>
</evidence>
<evidence type="ECO:0000256" key="6">
    <source>
        <dbReference type="ARBA" id="ARBA00022741"/>
    </source>
</evidence>
<evidence type="ECO:0000313" key="11">
    <source>
        <dbReference type="EMBL" id="SVD56251.1"/>
    </source>
</evidence>
<keyword evidence="6" id="KW-0547">Nucleotide-binding</keyword>
<accession>A0A382WDR2</accession>
<dbReference type="CDD" id="cd00464">
    <property type="entry name" value="SK"/>
    <property type="match status" value="1"/>
</dbReference>
<dbReference type="UniPathway" id="UPA00053">
    <property type="reaction ID" value="UER00088"/>
</dbReference>
<keyword evidence="8" id="KW-0067">ATP-binding</keyword>
<keyword evidence="5" id="KW-0808">Transferase</keyword>
<dbReference type="HAMAP" id="MF_00109">
    <property type="entry name" value="Shikimate_kinase"/>
    <property type="match status" value="1"/>
</dbReference>
<dbReference type="GO" id="GO:0004765">
    <property type="term" value="F:shikimate kinase activity"/>
    <property type="evidence" value="ECO:0007669"/>
    <property type="project" value="UniProtKB-EC"/>
</dbReference>
<dbReference type="Pfam" id="PF01202">
    <property type="entry name" value="SKI"/>
    <property type="match status" value="1"/>
</dbReference>
<dbReference type="GO" id="GO:0009073">
    <property type="term" value="P:aromatic amino acid family biosynthetic process"/>
    <property type="evidence" value="ECO:0007669"/>
    <property type="project" value="UniProtKB-KW"/>
</dbReference>
<evidence type="ECO:0000256" key="9">
    <source>
        <dbReference type="ARBA" id="ARBA00023141"/>
    </source>
</evidence>
<name>A0A382WDR2_9ZZZZ</name>
<reference evidence="11" key="1">
    <citation type="submission" date="2018-05" db="EMBL/GenBank/DDBJ databases">
        <authorList>
            <person name="Lanie J.A."/>
            <person name="Ng W.-L."/>
            <person name="Kazmierczak K.M."/>
            <person name="Andrzejewski T.M."/>
            <person name="Davidsen T.M."/>
            <person name="Wayne K.J."/>
            <person name="Tettelin H."/>
            <person name="Glass J.I."/>
            <person name="Rusch D."/>
            <person name="Podicherti R."/>
            <person name="Tsui H.-C.T."/>
            <person name="Winkler M.E."/>
        </authorList>
    </citation>
    <scope>NUCLEOTIDE SEQUENCE</scope>
</reference>
<dbReference type="SUPFAM" id="SSF52540">
    <property type="entry name" value="P-loop containing nucleoside triphosphate hydrolases"/>
    <property type="match status" value="1"/>
</dbReference>
<dbReference type="GO" id="GO:0008652">
    <property type="term" value="P:amino acid biosynthetic process"/>
    <property type="evidence" value="ECO:0007669"/>
    <property type="project" value="UniProtKB-KW"/>
</dbReference>
<keyword evidence="4" id="KW-0028">Amino-acid biosynthesis</keyword>
<evidence type="ECO:0000256" key="10">
    <source>
        <dbReference type="ARBA" id="ARBA00048567"/>
    </source>
</evidence>
<comment type="pathway">
    <text evidence="1">Metabolic intermediate biosynthesis; chorismate biosynthesis; chorismate from D-erythrose 4-phosphate and phosphoenolpyruvate: step 5/7.</text>
</comment>
<evidence type="ECO:0000256" key="8">
    <source>
        <dbReference type="ARBA" id="ARBA00022840"/>
    </source>
</evidence>
<evidence type="ECO:0000256" key="3">
    <source>
        <dbReference type="ARBA" id="ARBA00012154"/>
    </source>
</evidence>
<dbReference type="EC" id="2.7.1.71" evidence="3"/>
<comment type="catalytic activity">
    <reaction evidence="10">
        <text>shikimate + ATP = 3-phosphoshikimate + ADP + H(+)</text>
        <dbReference type="Rhea" id="RHEA:13121"/>
        <dbReference type="ChEBI" id="CHEBI:15378"/>
        <dbReference type="ChEBI" id="CHEBI:30616"/>
        <dbReference type="ChEBI" id="CHEBI:36208"/>
        <dbReference type="ChEBI" id="CHEBI:145989"/>
        <dbReference type="ChEBI" id="CHEBI:456216"/>
        <dbReference type="EC" id="2.7.1.71"/>
    </reaction>
</comment>
<gene>
    <name evidence="11" type="ORF">METZ01_LOCUS409105</name>
</gene>
<dbReference type="Gene3D" id="3.40.50.300">
    <property type="entry name" value="P-loop containing nucleotide triphosphate hydrolases"/>
    <property type="match status" value="1"/>
</dbReference>
<sequence length="176" mass="20184">MIDKNLFLIGMMGSWKSTVGRKLAATLDMEFIDTDDAIEEMTEMKVTDIFREFNEKRFREMETAFFVEKAKQSGHVFSTGGGIVLSAENRKVLKENGTTFLLDAFPKTLTDRIHNTTKRPLLIDSGNLEDRLKTIWNDRSELYINCAHHIIKTDELKPPQVLDKILKILEVPVADH</sequence>
<comment type="similarity">
    <text evidence="2">Belongs to the shikimate kinase family.</text>
</comment>
<keyword evidence="7" id="KW-0418">Kinase</keyword>
<dbReference type="InterPro" id="IPR023000">
    <property type="entry name" value="Shikimate_kinase_CS"/>
</dbReference>
<dbReference type="PROSITE" id="PS01128">
    <property type="entry name" value="SHIKIMATE_KINASE"/>
    <property type="match status" value="1"/>
</dbReference>
<dbReference type="EMBL" id="UINC01158614">
    <property type="protein sequence ID" value="SVD56251.1"/>
    <property type="molecule type" value="Genomic_DNA"/>
</dbReference>
<evidence type="ECO:0000256" key="1">
    <source>
        <dbReference type="ARBA" id="ARBA00004842"/>
    </source>
</evidence>
<evidence type="ECO:0000256" key="4">
    <source>
        <dbReference type="ARBA" id="ARBA00022605"/>
    </source>
</evidence>
<dbReference type="InterPro" id="IPR031322">
    <property type="entry name" value="Shikimate/glucono_kinase"/>
</dbReference>